<evidence type="ECO:0000313" key="1">
    <source>
        <dbReference type="EMBL" id="AKM82724.1"/>
    </source>
</evidence>
<dbReference type="Proteomes" id="UP000035648">
    <property type="component" value="Chromosome"/>
</dbReference>
<name>A0A0G4B4I7_9BACT</name>
<dbReference type="EMBL" id="CP011213">
    <property type="protein sequence ID" value="AKM82724.1"/>
    <property type="molecule type" value="Genomic_DNA"/>
</dbReference>
<dbReference type="KEGG" id="bbgw:UT28_C0001G0947"/>
<evidence type="ECO:0000313" key="2">
    <source>
        <dbReference type="Proteomes" id="UP000035648"/>
    </source>
</evidence>
<protein>
    <submittedName>
        <fullName evidence="1">Uncharacterized protein</fullName>
    </submittedName>
</protein>
<proteinExistence type="predicted"/>
<sequence length="57" mass="6724">MSIVSESEYKGNPMIVIKNDEEDKFPFQFGVKKAKLVLENIEEIKKFVEKNDKFKNE</sequence>
<organism evidence="1 2">
    <name type="scientific">Berkelbacteria bacterium GW2011_GWE1_39_12</name>
    <dbReference type="NCBI Taxonomy" id="1618337"/>
    <lineage>
        <taxon>Bacteria</taxon>
        <taxon>Candidatus Berkelbacteria</taxon>
    </lineage>
</organism>
<gene>
    <name evidence="1" type="ORF">UT28_C0001G0947</name>
</gene>
<dbReference type="STRING" id="1618337.UT28_C0001G0947"/>
<accession>A0A0G4B4I7</accession>
<reference evidence="1 2" key="1">
    <citation type="journal article" date="2015" name="Nature">
        <title>rRNA introns, odd ribosomes, and small enigmatic genomes across a large radiation of phyla.</title>
        <authorList>
            <person name="Brown C.T."/>
            <person name="Hug L.A."/>
            <person name="Thomas B.C."/>
            <person name="Sharon I."/>
            <person name="Castelle C.J."/>
            <person name="Singh A."/>
            <person name="Wilkins M.J."/>
            <person name="Williams K.H."/>
            <person name="Banfield J.F."/>
        </authorList>
    </citation>
    <scope>NUCLEOTIDE SEQUENCE [LARGE SCALE GENOMIC DNA]</scope>
</reference>
<dbReference type="AlphaFoldDB" id="A0A0G4B4I7"/>